<protein>
    <submittedName>
        <fullName evidence="1">Uncharacterized protein</fullName>
    </submittedName>
</protein>
<dbReference type="Proteomes" id="UP000054632">
    <property type="component" value="Unassembled WGS sequence"/>
</dbReference>
<dbReference type="EMBL" id="JYDR01000088">
    <property type="protein sequence ID" value="KRY69571.1"/>
    <property type="molecule type" value="Genomic_DNA"/>
</dbReference>
<gene>
    <name evidence="1" type="ORF">T4A_8465</name>
</gene>
<accession>A0A0V1E8N7</accession>
<name>A0A0V1E8N7_TRIPS</name>
<evidence type="ECO:0000313" key="2">
    <source>
        <dbReference type="Proteomes" id="UP000054632"/>
    </source>
</evidence>
<organism evidence="1 2">
    <name type="scientific">Trichinella pseudospiralis</name>
    <name type="common">Parasitic roundworm</name>
    <dbReference type="NCBI Taxonomy" id="6337"/>
    <lineage>
        <taxon>Eukaryota</taxon>
        <taxon>Metazoa</taxon>
        <taxon>Ecdysozoa</taxon>
        <taxon>Nematoda</taxon>
        <taxon>Enoplea</taxon>
        <taxon>Dorylaimia</taxon>
        <taxon>Trichinellida</taxon>
        <taxon>Trichinellidae</taxon>
        <taxon>Trichinella</taxon>
    </lineage>
</organism>
<proteinExistence type="predicted"/>
<dbReference type="AlphaFoldDB" id="A0A0V1E8N7"/>
<sequence>MNPKKIKIRKKIFAIFDETGIAAKSNINLSEQSKELSKNMFQSQLKFVPQFPLPATVS</sequence>
<comment type="caution">
    <text evidence="1">The sequence shown here is derived from an EMBL/GenBank/DDBJ whole genome shotgun (WGS) entry which is preliminary data.</text>
</comment>
<reference evidence="1 2" key="1">
    <citation type="submission" date="2015-01" db="EMBL/GenBank/DDBJ databases">
        <title>Evolution of Trichinella species and genotypes.</title>
        <authorList>
            <person name="Korhonen P.K."/>
            <person name="Edoardo P."/>
            <person name="Giuseppe L.R."/>
            <person name="Gasser R.B."/>
        </authorList>
    </citation>
    <scope>NUCLEOTIDE SEQUENCE [LARGE SCALE GENOMIC DNA]</scope>
    <source>
        <strain evidence="1">ISS13</strain>
    </source>
</reference>
<evidence type="ECO:0000313" key="1">
    <source>
        <dbReference type="EMBL" id="KRY69571.1"/>
    </source>
</evidence>